<evidence type="ECO:0000313" key="5">
    <source>
        <dbReference type="Proteomes" id="UP000178953"/>
    </source>
</evidence>
<dbReference type="SUPFAM" id="SSF53756">
    <property type="entry name" value="UDP-Glycosyltransferase/glycogen phosphorylase"/>
    <property type="match status" value="1"/>
</dbReference>
<keyword evidence="1" id="KW-0328">Glycosyltransferase</keyword>
<evidence type="ECO:0000259" key="3">
    <source>
        <dbReference type="Pfam" id="PF13439"/>
    </source>
</evidence>
<dbReference type="CDD" id="cd03801">
    <property type="entry name" value="GT4_PimA-like"/>
    <property type="match status" value="1"/>
</dbReference>
<comment type="caution">
    <text evidence="4">The sequence shown here is derived from an EMBL/GenBank/DDBJ whole genome shotgun (WGS) entry which is preliminary data.</text>
</comment>
<gene>
    <name evidence="4" type="ORF">BEL07_01500</name>
</gene>
<dbReference type="InterPro" id="IPR028098">
    <property type="entry name" value="Glyco_trans_4-like_N"/>
</dbReference>
<accession>A0A1E8QAX9</accession>
<sequence>MPERRALWASTKARGGIARFVTTVAETPLWDEWNVRLVVTHTNGNAFVRLGYFIKGGTLFLVEVLLRRPAVVHVHSAAYGSFVRKALLTWVSRLFHIPVVFHMHGADLHLFHDEAPRLMQTFIRRTLESAAAVVALGSAWAVRLRAIAPAASIVVIPNSVPLKTSVDQFASGDVQVTFLGEIGDRKGTFILIEAWRAVARANAERSASARLIIAGDGDVQRARDLVTEYGLTDSVLVEGWKPSAEVEELLARTKVLVLPSRDEGQPMAILEAMSRGIAVVSTPVGGIPEMLQGEAGILVSPDDPVALGAALNGLIDDAPLRARIGQAAHTRVGRDFEVAAVSTRFDDLYRAVTGYSP</sequence>
<keyword evidence="5" id="KW-1185">Reference proteome</keyword>
<dbReference type="EMBL" id="MCHX01000002">
    <property type="protein sequence ID" value="OFJ55602.1"/>
    <property type="molecule type" value="Genomic_DNA"/>
</dbReference>
<protein>
    <recommendedName>
        <fullName evidence="3">Glycosyltransferase subfamily 4-like N-terminal domain-containing protein</fullName>
    </recommendedName>
</protein>
<name>A0A1E8QAX9_9MYCO</name>
<dbReference type="GO" id="GO:0016757">
    <property type="term" value="F:glycosyltransferase activity"/>
    <property type="evidence" value="ECO:0007669"/>
    <property type="project" value="UniProtKB-KW"/>
</dbReference>
<evidence type="ECO:0000313" key="4">
    <source>
        <dbReference type="EMBL" id="OFJ55602.1"/>
    </source>
</evidence>
<reference evidence="4 5" key="1">
    <citation type="submission" date="2016-09" db="EMBL/GenBank/DDBJ databases">
        <title>genome sequence of Mycobacterium sp. 739 SCH.</title>
        <authorList>
            <person name="Greninger A.L."/>
            <person name="Qin X."/>
            <person name="Jerome K."/>
            <person name="Vora S."/>
            <person name="Quinn K."/>
        </authorList>
    </citation>
    <scope>NUCLEOTIDE SEQUENCE [LARGE SCALE GENOMIC DNA]</scope>
    <source>
        <strain evidence="4 5">SCH</strain>
    </source>
</reference>
<dbReference type="PANTHER" id="PTHR12526">
    <property type="entry name" value="GLYCOSYLTRANSFERASE"/>
    <property type="match status" value="1"/>
</dbReference>
<organism evidence="4 5">
    <name type="scientific">Mycolicibacterium grossiae</name>
    <dbReference type="NCBI Taxonomy" id="1552759"/>
    <lineage>
        <taxon>Bacteria</taxon>
        <taxon>Bacillati</taxon>
        <taxon>Actinomycetota</taxon>
        <taxon>Actinomycetes</taxon>
        <taxon>Mycobacteriales</taxon>
        <taxon>Mycobacteriaceae</taxon>
        <taxon>Mycolicibacterium</taxon>
    </lineage>
</organism>
<dbReference type="Pfam" id="PF13692">
    <property type="entry name" value="Glyco_trans_1_4"/>
    <property type="match status" value="1"/>
</dbReference>
<proteinExistence type="predicted"/>
<feature type="domain" description="Glycosyltransferase subfamily 4-like N-terminal" evidence="3">
    <location>
        <begin position="60"/>
        <end position="162"/>
    </location>
</feature>
<dbReference type="PANTHER" id="PTHR12526:SF631">
    <property type="entry name" value="BLL6306 PROTEIN"/>
    <property type="match status" value="1"/>
</dbReference>
<dbReference type="AlphaFoldDB" id="A0A1E8QAX9"/>
<evidence type="ECO:0000256" key="1">
    <source>
        <dbReference type="ARBA" id="ARBA00022676"/>
    </source>
</evidence>
<evidence type="ECO:0000256" key="2">
    <source>
        <dbReference type="ARBA" id="ARBA00022679"/>
    </source>
</evidence>
<dbReference type="Proteomes" id="UP000178953">
    <property type="component" value="Unassembled WGS sequence"/>
</dbReference>
<dbReference type="Gene3D" id="3.40.50.2000">
    <property type="entry name" value="Glycogen Phosphorylase B"/>
    <property type="match status" value="2"/>
</dbReference>
<dbReference type="Pfam" id="PF13439">
    <property type="entry name" value="Glyco_transf_4"/>
    <property type="match status" value="1"/>
</dbReference>
<keyword evidence="2" id="KW-0808">Transferase</keyword>
<dbReference type="RefSeq" id="WP_070351339.1">
    <property type="nucleotide sequence ID" value="NZ_CP043474.1"/>
</dbReference>
<dbReference type="OrthoDB" id="477186at2"/>